<dbReference type="AlphaFoldDB" id="A0A2Z2NJ40"/>
<dbReference type="EMBL" id="CP018632">
    <property type="protein sequence ID" value="ASJ70515.1"/>
    <property type="molecule type" value="Genomic_DNA"/>
</dbReference>
<proteinExistence type="predicted"/>
<reference evidence="1 2" key="1">
    <citation type="submission" date="2016-12" db="EMBL/GenBank/DDBJ databases">
        <authorList>
            <person name="Song W.-J."/>
            <person name="Kurnit D.M."/>
        </authorList>
    </citation>
    <scope>NUCLEOTIDE SEQUENCE [LARGE SCALE GENOMIC DNA]</scope>
    <source>
        <strain evidence="1 2">IMCC3135</strain>
    </source>
</reference>
<dbReference type="Proteomes" id="UP000250079">
    <property type="component" value="Chromosome"/>
</dbReference>
<protein>
    <submittedName>
        <fullName evidence="1">Uncharacterized protein</fullName>
    </submittedName>
</protein>
<dbReference type="OrthoDB" id="6194403at2"/>
<gene>
    <name evidence="1" type="ORF">IMCC3135_02005</name>
</gene>
<name>A0A2Z2NJ40_9GAMM</name>
<keyword evidence="2" id="KW-1185">Reference proteome</keyword>
<organism evidence="1 2">
    <name type="scientific">Granulosicoccus antarcticus IMCC3135</name>
    <dbReference type="NCBI Taxonomy" id="1192854"/>
    <lineage>
        <taxon>Bacteria</taxon>
        <taxon>Pseudomonadati</taxon>
        <taxon>Pseudomonadota</taxon>
        <taxon>Gammaproteobacteria</taxon>
        <taxon>Chromatiales</taxon>
        <taxon>Granulosicoccaceae</taxon>
        <taxon>Granulosicoccus</taxon>
    </lineage>
</organism>
<dbReference type="RefSeq" id="WP_088916055.1">
    <property type="nucleotide sequence ID" value="NZ_CP018632.1"/>
</dbReference>
<evidence type="ECO:0000313" key="2">
    <source>
        <dbReference type="Proteomes" id="UP000250079"/>
    </source>
</evidence>
<accession>A0A2Z2NJ40</accession>
<dbReference type="KEGG" id="gai:IMCC3135_02005"/>
<sequence length="231" mass="25558">MPDFEQQFDTGTEVEPFVLKKNPDWHAAAQDLISGLCSLDDKEERIELLESVCVKLGDRLYPAFLQILHVIDEYADDEARSIMASTLVNCLQTGRLPSGKLAAWGSSSYTGDSAFGQSRRLGPIEFVCAWYAQPSTETPMSQQQFSIILNSLLSLVSSNSNAKQLYCQKLISDAEDPMGGSLSKQTRAGLIDMTQIWQIAAPEDLHTPVVEAFLHALQSESLLNQISNRPF</sequence>
<evidence type="ECO:0000313" key="1">
    <source>
        <dbReference type="EMBL" id="ASJ70515.1"/>
    </source>
</evidence>